<evidence type="ECO:0000313" key="2">
    <source>
        <dbReference type="EMBL" id="NML18100.1"/>
    </source>
</evidence>
<dbReference type="EMBL" id="JABBFW010000027">
    <property type="protein sequence ID" value="NML18100.1"/>
    <property type="molecule type" value="Genomic_DNA"/>
</dbReference>
<dbReference type="RefSeq" id="WP_169163002.1">
    <property type="nucleotide sequence ID" value="NZ_JABBFW010000027.1"/>
</dbReference>
<feature type="region of interest" description="Disordered" evidence="1">
    <location>
        <begin position="213"/>
        <end position="245"/>
    </location>
</feature>
<feature type="compositionally biased region" description="Basic and acidic residues" evidence="1">
    <location>
        <begin position="306"/>
        <end position="317"/>
    </location>
</feature>
<feature type="compositionally biased region" description="Gly residues" evidence="1">
    <location>
        <begin position="215"/>
        <end position="224"/>
    </location>
</feature>
<protein>
    <submittedName>
        <fullName evidence="2">Uncharacterized protein</fullName>
    </submittedName>
</protein>
<reference evidence="2 3" key="1">
    <citation type="submission" date="2020-04" db="EMBL/GenBank/DDBJ databases">
        <title>Azohydromonas sp. isolated from soil.</title>
        <authorList>
            <person name="Dahal R.H."/>
        </authorList>
    </citation>
    <scope>NUCLEOTIDE SEQUENCE [LARGE SCALE GENOMIC DNA]</scope>
    <source>
        <strain evidence="2 3">G-1-1-14</strain>
    </source>
</reference>
<evidence type="ECO:0000313" key="3">
    <source>
        <dbReference type="Proteomes" id="UP000574067"/>
    </source>
</evidence>
<sequence>MAVAAALLLGGGGAVFGQETAPDIRHLAGAAKFVVHSRVSKVEYRMSAAGEKGQPPVPFTIVTYDVIRSVRGAASSGSFSLRYIGGPDGRGHFLRASNVPVFQAGDEDILFVQNNGANGGCPLVGCIEGRFRVLNGALYDGTGTPVQAIDANNKVVARGKPPAEFGKVSYPAPAFDELLKNPEVRDIINKRGMSVDEARRQYEAQGPATVEMTAGAGGAMGGDSAGYSGRQSAAEGAPPQQEARPMSVDRFVAAVKAVPATAGTAESGFQSADPNAQIAAPAPRPVPPPSASERSIVTPRSPADVAEERALPKDDPTSTRNKSR</sequence>
<name>A0A848FIT3_9BURK</name>
<dbReference type="AlphaFoldDB" id="A0A848FIT3"/>
<organism evidence="2 3">
    <name type="scientific">Azohydromonas caseinilytica</name>
    <dbReference type="NCBI Taxonomy" id="2728836"/>
    <lineage>
        <taxon>Bacteria</taxon>
        <taxon>Pseudomonadati</taxon>
        <taxon>Pseudomonadota</taxon>
        <taxon>Betaproteobacteria</taxon>
        <taxon>Burkholderiales</taxon>
        <taxon>Sphaerotilaceae</taxon>
        <taxon>Azohydromonas</taxon>
    </lineage>
</organism>
<proteinExistence type="predicted"/>
<keyword evidence="3" id="KW-1185">Reference proteome</keyword>
<evidence type="ECO:0000256" key="1">
    <source>
        <dbReference type="SAM" id="MobiDB-lite"/>
    </source>
</evidence>
<feature type="region of interest" description="Disordered" evidence="1">
    <location>
        <begin position="263"/>
        <end position="324"/>
    </location>
</feature>
<comment type="caution">
    <text evidence="2">The sequence shown here is derived from an EMBL/GenBank/DDBJ whole genome shotgun (WGS) entry which is preliminary data.</text>
</comment>
<accession>A0A848FIT3</accession>
<gene>
    <name evidence="2" type="ORF">HHL10_24310</name>
</gene>
<dbReference type="Proteomes" id="UP000574067">
    <property type="component" value="Unassembled WGS sequence"/>
</dbReference>